<dbReference type="PANTHER" id="PTHR24348">
    <property type="entry name" value="SERINE/THREONINE-PROTEIN KINASE UNC-51-RELATED"/>
    <property type="match status" value="1"/>
</dbReference>
<dbReference type="InterPro" id="IPR008271">
    <property type="entry name" value="Ser/Thr_kinase_AS"/>
</dbReference>
<feature type="domain" description="Protein kinase" evidence="15">
    <location>
        <begin position="55"/>
        <end position="372"/>
    </location>
</feature>
<dbReference type="InterPro" id="IPR001849">
    <property type="entry name" value="PH_domain"/>
</dbReference>
<keyword evidence="8" id="KW-0072">Autophagy</keyword>
<feature type="compositionally biased region" description="Polar residues" evidence="13">
    <location>
        <begin position="497"/>
        <end position="510"/>
    </location>
</feature>
<keyword evidence="4" id="KW-0808">Transferase</keyword>
<protein>
    <recommendedName>
        <fullName evidence="2">non-specific serine/threonine protein kinase</fullName>
        <ecNumber evidence="2">2.7.11.1</ecNumber>
    </recommendedName>
    <alternativeName>
        <fullName evidence="9">Autophagy-related protein 1</fullName>
    </alternativeName>
</protein>
<dbReference type="GO" id="GO:0010506">
    <property type="term" value="P:regulation of autophagy"/>
    <property type="evidence" value="ECO:0007669"/>
    <property type="project" value="InterPro"/>
</dbReference>
<dbReference type="GO" id="GO:0005776">
    <property type="term" value="C:autophagosome"/>
    <property type="evidence" value="ECO:0007669"/>
    <property type="project" value="TreeGrafter"/>
</dbReference>
<dbReference type="AlphaFoldDB" id="A0A8T9CIF1"/>
<dbReference type="InterPro" id="IPR011009">
    <property type="entry name" value="Kinase-like_dom_sf"/>
</dbReference>
<dbReference type="SMART" id="SM00220">
    <property type="entry name" value="S_TKc"/>
    <property type="match status" value="1"/>
</dbReference>
<dbReference type="Proteomes" id="UP000469558">
    <property type="component" value="Unassembled WGS sequence"/>
</dbReference>
<keyword evidence="5 12" id="KW-0547">Nucleotide-binding</keyword>
<dbReference type="EMBL" id="QGMK01000009">
    <property type="protein sequence ID" value="TVY85398.1"/>
    <property type="molecule type" value="Genomic_DNA"/>
</dbReference>
<proteinExistence type="predicted"/>
<evidence type="ECO:0000256" key="7">
    <source>
        <dbReference type="ARBA" id="ARBA00022840"/>
    </source>
</evidence>
<dbReference type="InterPro" id="IPR017441">
    <property type="entry name" value="Protein_kinase_ATP_BS"/>
</dbReference>
<evidence type="ECO:0000256" key="12">
    <source>
        <dbReference type="PROSITE-ProRule" id="PRU10141"/>
    </source>
</evidence>
<evidence type="ECO:0000259" key="15">
    <source>
        <dbReference type="PROSITE" id="PS50011"/>
    </source>
</evidence>
<dbReference type="PROSITE" id="PS00107">
    <property type="entry name" value="PROTEIN_KINASE_ATP"/>
    <property type="match status" value="1"/>
</dbReference>
<dbReference type="GO" id="GO:0061709">
    <property type="term" value="P:reticulophagy"/>
    <property type="evidence" value="ECO:0007669"/>
    <property type="project" value="TreeGrafter"/>
</dbReference>
<dbReference type="PROSITE" id="PS00108">
    <property type="entry name" value="PROTEIN_KINASE_ST"/>
    <property type="match status" value="1"/>
</dbReference>
<feature type="region of interest" description="Disordered" evidence="13">
    <location>
        <begin position="471"/>
        <end position="545"/>
    </location>
</feature>
<dbReference type="InterPro" id="IPR000719">
    <property type="entry name" value="Prot_kinase_dom"/>
</dbReference>
<evidence type="ECO:0000256" key="3">
    <source>
        <dbReference type="ARBA" id="ARBA00022527"/>
    </source>
</evidence>
<comment type="caution">
    <text evidence="16">The sequence shown here is derived from an EMBL/GenBank/DDBJ whole genome shotgun (WGS) entry which is preliminary data.</text>
</comment>
<keyword evidence="6 16" id="KW-0418">Kinase</keyword>
<name>A0A8T9CIF1_9HELO</name>
<evidence type="ECO:0000256" key="9">
    <source>
        <dbReference type="ARBA" id="ARBA00030237"/>
    </source>
</evidence>
<keyword evidence="7 12" id="KW-0067">ATP-binding</keyword>
<dbReference type="PROSITE" id="PS50003">
    <property type="entry name" value="PH_DOMAIN"/>
    <property type="match status" value="1"/>
</dbReference>
<evidence type="ECO:0000256" key="11">
    <source>
        <dbReference type="ARBA" id="ARBA00048679"/>
    </source>
</evidence>
<evidence type="ECO:0000313" key="16">
    <source>
        <dbReference type="EMBL" id="TVY85398.1"/>
    </source>
</evidence>
<reference evidence="16 17" key="1">
    <citation type="submission" date="2018-05" db="EMBL/GenBank/DDBJ databases">
        <title>Genome sequencing and assembly of the regulated plant pathogen Lachnellula willkommii and related sister species for the development of diagnostic species identification markers.</title>
        <authorList>
            <person name="Giroux E."/>
            <person name="Bilodeau G."/>
        </authorList>
    </citation>
    <scope>NUCLEOTIDE SEQUENCE [LARGE SCALE GENOMIC DNA]</scope>
    <source>
        <strain evidence="16 17">CBS 268.59</strain>
    </source>
</reference>
<evidence type="ECO:0000256" key="2">
    <source>
        <dbReference type="ARBA" id="ARBA00012513"/>
    </source>
</evidence>
<dbReference type="GO" id="GO:0042594">
    <property type="term" value="P:response to starvation"/>
    <property type="evidence" value="ECO:0007669"/>
    <property type="project" value="TreeGrafter"/>
</dbReference>
<evidence type="ECO:0000256" key="1">
    <source>
        <dbReference type="ARBA" id="ARBA00004623"/>
    </source>
</evidence>
<dbReference type="PANTHER" id="PTHR24348:SF22">
    <property type="entry name" value="NON-SPECIFIC SERINE_THREONINE PROTEIN KINASE"/>
    <property type="match status" value="1"/>
</dbReference>
<dbReference type="GO" id="GO:0005829">
    <property type="term" value="C:cytosol"/>
    <property type="evidence" value="ECO:0007669"/>
    <property type="project" value="TreeGrafter"/>
</dbReference>
<dbReference type="Gene3D" id="3.30.200.20">
    <property type="entry name" value="Phosphorylase Kinase, domain 1"/>
    <property type="match status" value="1"/>
</dbReference>
<comment type="subcellular location">
    <subcellularLocation>
        <location evidence="1">Preautophagosomal structure membrane</location>
        <topology evidence="1">Peripheral membrane protein</topology>
    </subcellularLocation>
</comment>
<evidence type="ECO:0000313" key="17">
    <source>
        <dbReference type="Proteomes" id="UP000469558"/>
    </source>
</evidence>
<dbReference type="GO" id="GO:0000045">
    <property type="term" value="P:autophagosome assembly"/>
    <property type="evidence" value="ECO:0007669"/>
    <property type="project" value="TreeGrafter"/>
</dbReference>
<dbReference type="GO" id="GO:0034727">
    <property type="term" value="P:piecemeal microautophagy of the nucleus"/>
    <property type="evidence" value="ECO:0007669"/>
    <property type="project" value="TreeGrafter"/>
</dbReference>
<feature type="domain" description="PH" evidence="14">
    <location>
        <begin position="289"/>
        <end position="446"/>
    </location>
</feature>
<evidence type="ECO:0000259" key="14">
    <source>
        <dbReference type="PROSITE" id="PS50003"/>
    </source>
</evidence>
<dbReference type="GO" id="GO:0034045">
    <property type="term" value="C:phagophore assembly site membrane"/>
    <property type="evidence" value="ECO:0007669"/>
    <property type="project" value="UniProtKB-SubCell"/>
</dbReference>
<keyword evidence="17" id="KW-1185">Reference proteome</keyword>
<dbReference type="SUPFAM" id="SSF56112">
    <property type="entry name" value="Protein kinase-like (PK-like)"/>
    <property type="match status" value="1"/>
</dbReference>
<dbReference type="Gene3D" id="1.10.510.10">
    <property type="entry name" value="Transferase(Phosphotransferase) domain 1"/>
    <property type="match status" value="1"/>
</dbReference>
<dbReference type="GO" id="GO:0004674">
    <property type="term" value="F:protein serine/threonine kinase activity"/>
    <property type="evidence" value="ECO:0007669"/>
    <property type="project" value="UniProtKB-KW"/>
</dbReference>
<feature type="compositionally biased region" description="Basic residues" evidence="13">
    <location>
        <begin position="480"/>
        <end position="492"/>
    </location>
</feature>
<dbReference type="GO" id="GO:0005524">
    <property type="term" value="F:ATP binding"/>
    <property type="evidence" value="ECO:0007669"/>
    <property type="project" value="UniProtKB-UniRule"/>
</dbReference>
<evidence type="ECO:0000256" key="5">
    <source>
        <dbReference type="ARBA" id="ARBA00022741"/>
    </source>
</evidence>
<organism evidence="16 17">
    <name type="scientific">Lachnellula suecica</name>
    <dbReference type="NCBI Taxonomy" id="602035"/>
    <lineage>
        <taxon>Eukaryota</taxon>
        <taxon>Fungi</taxon>
        <taxon>Dikarya</taxon>
        <taxon>Ascomycota</taxon>
        <taxon>Pezizomycotina</taxon>
        <taxon>Leotiomycetes</taxon>
        <taxon>Helotiales</taxon>
        <taxon>Lachnaceae</taxon>
        <taxon>Lachnellula</taxon>
    </lineage>
</organism>
<evidence type="ECO:0000256" key="4">
    <source>
        <dbReference type="ARBA" id="ARBA00022679"/>
    </source>
</evidence>
<gene>
    <name evidence="16" type="primary">NEK11</name>
    <name evidence="16" type="ORF">LSUE1_G000045</name>
</gene>
<dbReference type="GO" id="GO:0000422">
    <property type="term" value="P:autophagy of mitochondrion"/>
    <property type="evidence" value="ECO:0007669"/>
    <property type="project" value="TreeGrafter"/>
</dbReference>
<dbReference type="EC" id="2.7.11.1" evidence="2"/>
<accession>A0A8T9CIF1</accession>
<comment type="catalytic activity">
    <reaction evidence="10">
        <text>L-threonyl-[protein] + ATP = O-phospho-L-threonyl-[protein] + ADP + H(+)</text>
        <dbReference type="Rhea" id="RHEA:46608"/>
        <dbReference type="Rhea" id="RHEA-COMP:11060"/>
        <dbReference type="Rhea" id="RHEA-COMP:11605"/>
        <dbReference type="ChEBI" id="CHEBI:15378"/>
        <dbReference type="ChEBI" id="CHEBI:30013"/>
        <dbReference type="ChEBI" id="CHEBI:30616"/>
        <dbReference type="ChEBI" id="CHEBI:61977"/>
        <dbReference type="ChEBI" id="CHEBI:456216"/>
        <dbReference type="EC" id="2.7.11.1"/>
    </reaction>
</comment>
<keyword evidence="3" id="KW-0723">Serine/threonine-protein kinase</keyword>
<feature type="binding site" evidence="12">
    <location>
        <position position="82"/>
    </location>
    <ligand>
        <name>ATP</name>
        <dbReference type="ChEBI" id="CHEBI:30616"/>
    </ligand>
</feature>
<dbReference type="PROSITE" id="PS50011">
    <property type="entry name" value="PROTEIN_KINASE_DOM"/>
    <property type="match status" value="1"/>
</dbReference>
<dbReference type="OrthoDB" id="248923at2759"/>
<evidence type="ECO:0000256" key="6">
    <source>
        <dbReference type="ARBA" id="ARBA00022777"/>
    </source>
</evidence>
<evidence type="ECO:0000256" key="8">
    <source>
        <dbReference type="ARBA" id="ARBA00023006"/>
    </source>
</evidence>
<comment type="catalytic activity">
    <reaction evidence="11">
        <text>L-seryl-[protein] + ATP = O-phospho-L-seryl-[protein] + ADP + H(+)</text>
        <dbReference type="Rhea" id="RHEA:17989"/>
        <dbReference type="Rhea" id="RHEA-COMP:9863"/>
        <dbReference type="Rhea" id="RHEA-COMP:11604"/>
        <dbReference type="ChEBI" id="CHEBI:15378"/>
        <dbReference type="ChEBI" id="CHEBI:29999"/>
        <dbReference type="ChEBI" id="CHEBI:30616"/>
        <dbReference type="ChEBI" id="CHEBI:83421"/>
        <dbReference type="ChEBI" id="CHEBI:456216"/>
        <dbReference type="EC" id="2.7.11.1"/>
    </reaction>
</comment>
<sequence>MADAGAADDGWHLVVAHPATEIREEKQLEQWERSQGNWSGAGKHPADWSEHKTVKILDRELGAGTYGTVARITHRGVVMARKHVTPKRGMAVEKLREEANAMERLVHKHILKLVGTYTYKRKSLYLLLYPAAVCDLSRFLDDVDDLRSGTYADREDAMDRIQALGLKDISTIEELALQGQSATPFPRAATAVGFLQSILGCITEALGYVHAQDIRHRDLKPKNILLSPGRVYLADFGIARDVKDSEDSITSGRCGTPYWMAPEVHDEQDHHMAPADIWSLGCIFLAVATILYSGTLEKFDQILKERDWNKKYEILPNYLNDLKIKAKGAALEDHERPNFNAKHLIRLVDDMLKYNPDERPTAVEVNERLSELGGLEQIYHLSCCHKKNAYISEVINKKFKSISEMNADSVLEIVLLKAENEKYKDRLERLEEIQSTWERRLANQLKHTGDQYKALQEKYNQEVDARKKLEERLKSTDHKPFRRPRSQNRGRGRSQGLLHSNGANGKTQPNENRRPPLLQTTDTGKLSPHIQRRTSGLPLPSDHPPQYGQLSAKIPEAARAHLSARHTRSSQEPASNQTNLSALQALRELQEVHRQVVRLRPNRDPWHIRTLRS</sequence>
<evidence type="ECO:0000256" key="13">
    <source>
        <dbReference type="SAM" id="MobiDB-lite"/>
    </source>
</evidence>
<evidence type="ECO:0000256" key="10">
    <source>
        <dbReference type="ARBA" id="ARBA00047899"/>
    </source>
</evidence>
<dbReference type="Pfam" id="PF00069">
    <property type="entry name" value="Pkinase"/>
    <property type="match status" value="1"/>
</dbReference>
<dbReference type="InterPro" id="IPR045269">
    <property type="entry name" value="Atg1-like"/>
</dbReference>